<dbReference type="RefSeq" id="XP_007892152.1">
    <property type="nucleotide sequence ID" value="XM_007893961.2"/>
</dbReference>
<reference evidence="4" key="1">
    <citation type="journal article" date="2006" name="Science">
        <title>Ancient noncoding elements conserved in the human genome.</title>
        <authorList>
            <person name="Venkatesh B."/>
            <person name="Kirkness E.F."/>
            <person name="Loh Y.H."/>
            <person name="Halpern A.L."/>
            <person name="Lee A.P."/>
            <person name="Johnson J."/>
            <person name="Dandona N."/>
            <person name="Viswanathan L.D."/>
            <person name="Tay A."/>
            <person name="Venter J.C."/>
            <person name="Strausberg R.L."/>
            <person name="Brenner S."/>
        </authorList>
    </citation>
    <scope>NUCLEOTIDE SEQUENCE [LARGE SCALE GENOMIC DNA]</scope>
</reference>
<reference evidence="4" key="3">
    <citation type="journal article" date="2014" name="Nature">
        <title>Elephant shark genome provides unique insights into gnathostome evolution.</title>
        <authorList>
            <consortium name="International Elephant Shark Genome Sequencing Consortium"/>
            <person name="Venkatesh B."/>
            <person name="Lee A.P."/>
            <person name="Ravi V."/>
            <person name="Maurya A.K."/>
            <person name="Lian M.M."/>
            <person name="Swann J.B."/>
            <person name="Ohta Y."/>
            <person name="Flajnik M.F."/>
            <person name="Sutoh Y."/>
            <person name="Kasahara M."/>
            <person name="Hoon S."/>
            <person name="Gangu V."/>
            <person name="Roy S.W."/>
            <person name="Irimia M."/>
            <person name="Korzh V."/>
            <person name="Kondrychyn I."/>
            <person name="Lim Z.W."/>
            <person name="Tay B.H."/>
            <person name="Tohari S."/>
            <person name="Kong K.W."/>
            <person name="Ho S."/>
            <person name="Lorente-Galdos B."/>
            <person name="Quilez J."/>
            <person name="Marques-Bonet T."/>
            <person name="Raney B.J."/>
            <person name="Ingham P.W."/>
            <person name="Tay A."/>
            <person name="Hillier L.W."/>
            <person name="Minx P."/>
            <person name="Boehm T."/>
            <person name="Wilson R.K."/>
            <person name="Brenner S."/>
            <person name="Warren W.C."/>
        </authorList>
    </citation>
    <scope>NUCLEOTIDE SEQUENCE [LARGE SCALE GENOMIC DNA]</scope>
</reference>
<dbReference type="InterPro" id="IPR053047">
    <property type="entry name" value="E3_ubiq_ligase_TRAF3IP2"/>
</dbReference>
<dbReference type="Ensembl" id="ENSCMIT00000037598.1">
    <property type="protein sequence ID" value="ENSCMIP00000037057.1"/>
    <property type="gene ID" value="ENSCMIG00000015633.1"/>
</dbReference>
<evidence type="ECO:0000259" key="2">
    <source>
        <dbReference type="PROSITE" id="PS51534"/>
    </source>
</evidence>
<reference evidence="3" key="5">
    <citation type="submission" date="2025-09" db="UniProtKB">
        <authorList>
            <consortium name="Ensembl"/>
        </authorList>
    </citation>
    <scope>IDENTIFICATION</scope>
</reference>
<reference evidence="4" key="2">
    <citation type="journal article" date="2007" name="PLoS Biol.">
        <title>Survey sequencing and comparative analysis of the elephant shark (Callorhinchus milii) genome.</title>
        <authorList>
            <person name="Venkatesh B."/>
            <person name="Kirkness E.F."/>
            <person name="Loh Y.H."/>
            <person name="Halpern A.L."/>
            <person name="Lee A.P."/>
            <person name="Johnson J."/>
            <person name="Dandona N."/>
            <person name="Viswanathan L.D."/>
            <person name="Tay A."/>
            <person name="Venter J.C."/>
            <person name="Strausberg R.L."/>
            <person name="Brenner S."/>
        </authorList>
    </citation>
    <scope>NUCLEOTIDE SEQUENCE [LARGE SCALE GENOMIC DNA]</scope>
</reference>
<dbReference type="InterPro" id="IPR013568">
    <property type="entry name" value="SEFIR_dom"/>
</dbReference>
<dbReference type="AlphaFoldDB" id="A0A4W3J4S6"/>
<dbReference type="STRING" id="7868.ENSCMIP00000037057"/>
<feature type="domain" description="SEFIR" evidence="2">
    <location>
        <begin position="295"/>
        <end position="436"/>
    </location>
</feature>
<feature type="region of interest" description="Disordered" evidence="1">
    <location>
        <begin position="63"/>
        <end position="106"/>
    </location>
</feature>
<dbReference type="PROSITE" id="PS51534">
    <property type="entry name" value="SEFIR"/>
    <property type="match status" value="1"/>
</dbReference>
<evidence type="ECO:0000313" key="4">
    <source>
        <dbReference type="Proteomes" id="UP000314986"/>
    </source>
</evidence>
<dbReference type="PANTHER" id="PTHR34257:SF2">
    <property type="entry name" value="E3 UBIQUITIN LIGASE TRAF3IP2"/>
    <property type="match status" value="1"/>
</dbReference>
<dbReference type="Proteomes" id="UP000314986">
    <property type="component" value="Unassembled WGS sequence"/>
</dbReference>
<dbReference type="InParanoid" id="A0A4W3J4S6"/>
<evidence type="ECO:0000313" key="3">
    <source>
        <dbReference type="Ensembl" id="ENSCMIP00000037057.1"/>
    </source>
</evidence>
<reference evidence="3" key="4">
    <citation type="submission" date="2025-08" db="UniProtKB">
        <authorList>
            <consortium name="Ensembl"/>
        </authorList>
    </citation>
    <scope>IDENTIFICATION</scope>
</reference>
<sequence>MDCLRVGAEPQSMPEEVDETTDWWVPPEASQGSFIGEEQGPFDSLNFGASWVDLHKVQKSLPDVSPDLSGSGADGSFTNTPPTFKHQPHLNLPSKDTGYESREDTGYSQLDQPGPLISGLNELEPPGPLLSHMYSRFTPSYAPAYPPPYPLGIPPYWNQQGYHQLQAPPHGANYNPAVCECSQCHANAHPHFPFTPPIKSRQEMPVAPAQLHPGMMADFLPPFFSSYQYGGGAQSSFRQLVQAQQDFGKEAVLAQRKIRSQQTSDRISHVHQPLSAPQDLPASRVPKTTSLPDALRKVFVTYSVDVADEILIFVNFLRTNGFQAAIDIFEDSVRGIDIIKWMEGYLTNRAVMIVVAISPKYKRDIEGTELEQLKDGHSLHTKYIHKMMQIEFIQQASMNFRFIPVLFANATKDHVPHWLNNTLIYQWPKDQKRILLRLLREEEYVAPPVGPLPTIKTVPVIPLPQFPGS</sequence>
<name>A0A4W3J4S6_CALMI</name>
<dbReference type="CTD" id="606616"/>
<dbReference type="Pfam" id="PF08357">
    <property type="entry name" value="SEFIR"/>
    <property type="match status" value="1"/>
</dbReference>
<keyword evidence="4" id="KW-1185">Reference proteome</keyword>
<dbReference type="GO" id="GO:0043123">
    <property type="term" value="P:positive regulation of canonical NF-kappaB signal transduction"/>
    <property type="evidence" value="ECO:0007669"/>
    <property type="project" value="TreeGrafter"/>
</dbReference>
<gene>
    <name evidence="3" type="primary">traf3ip2a</name>
</gene>
<proteinExistence type="predicted"/>
<feature type="region of interest" description="Disordered" evidence="1">
    <location>
        <begin position="262"/>
        <end position="285"/>
    </location>
</feature>
<dbReference type="GeneTree" id="ENSGT00940000164855"/>
<dbReference type="GO" id="GO:0006959">
    <property type="term" value="P:humoral immune response"/>
    <property type="evidence" value="ECO:0007669"/>
    <property type="project" value="TreeGrafter"/>
</dbReference>
<evidence type="ECO:0000256" key="1">
    <source>
        <dbReference type="SAM" id="MobiDB-lite"/>
    </source>
</evidence>
<dbReference type="KEGG" id="cmk:103178952"/>
<dbReference type="OrthoDB" id="6021171at2759"/>
<protein>
    <recommendedName>
        <fullName evidence="2">SEFIR domain-containing protein</fullName>
    </recommendedName>
</protein>
<organism evidence="3 4">
    <name type="scientific">Callorhinchus milii</name>
    <name type="common">Ghost shark</name>
    <dbReference type="NCBI Taxonomy" id="7868"/>
    <lineage>
        <taxon>Eukaryota</taxon>
        <taxon>Metazoa</taxon>
        <taxon>Chordata</taxon>
        <taxon>Craniata</taxon>
        <taxon>Vertebrata</taxon>
        <taxon>Chondrichthyes</taxon>
        <taxon>Holocephali</taxon>
        <taxon>Chimaeriformes</taxon>
        <taxon>Callorhinchidae</taxon>
        <taxon>Callorhinchus</taxon>
    </lineage>
</organism>
<accession>A0A4W3J4S6</accession>
<dbReference type="GeneID" id="103178952"/>
<dbReference type="PANTHER" id="PTHR34257">
    <property type="entry name" value="ADAPTER PROTEIN CIKS"/>
    <property type="match status" value="1"/>
</dbReference>
<feature type="region of interest" description="Disordered" evidence="1">
    <location>
        <begin position="1"/>
        <end position="39"/>
    </location>
</feature>